<accession>A0A0R0CIQ4</accession>
<protein>
    <recommendedName>
        <fullName evidence="1">DUF985 domain-containing protein</fullName>
    </recommendedName>
</protein>
<sequence length="155" mass="17046">MDSQVQTLVRALQLAPHPEGGFYRRIHTATGQVQANGRVRPAETAIDYLLPGGVQSRWHRIDASETWQWLQGDALQLSLFDAGADALTCHRLHPPSGDPASQAVMAGVWQSARSQGDYSLMRCTVTPGFVWEGFEMLASDHDVALRLRQLGQALP</sequence>
<evidence type="ECO:0000313" key="3">
    <source>
        <dbReference type="Proteomes" id="UP000052052"/>
    </source>
</evidence>
<dbReference type="PANTHER" id="PTHR33387">
    <property type="entry name" value="RMLC-LIKE JELLY ROLL FOLD PROTEIN"/>
    <property type="match status" value="1"/>
</dbReference>
<organism evidence="2 3">
    <name type="scientific">Pseudoxanthomonas dokdonensis</name>
    <dbReference type="NCBI Taxonomy" id="344882"/>
    <lineage>
        <taxon>Bacteria</taxon>
        <taxon>Pseudomonadati</taxon>
        <taxon>Pseudomonadota</taxon>
        <taxon>Gammaproteobacteria</taxon>
        <taxon>Lysobacterales</taxon>
        <taxon>Lysobacteraceae</taxon>
        <taxon>Pseudoxanthomonas</taxon>
    </lineage>
</organism>
<name>A0A0R0CIQ4_9GAMM</name>
<dbReference type="PATRIC" id="fig|344882.3.peg.742"/>
<dbReference type="PANTHER" id="PTHR33387:SF3">
    <property type="entry name" value="DUF985 DOMAIN-CONTAINING PROTEIN"/>
    <property type="match status" value="1"/>
</dbReference>
<dbReference type="EMBL" id="LDJL01000011">
    <property type="protein sequence ID" value="KRG69110.1"/>
    <property type="molecule type" value="Genomic_DNA"/>
</dbReference>
<dbReference type="OrthoDB" id="9798288at2"/>
<dbReference type="STRING" id="344882.ABB29_11880"/>
<evidence type="ECO:0000259" key="1">
    <source>
        <dbReference type="Pfam" id="PF06172"/>
    </source>
</evidence>
<gene>
    <name evidence="2" type="ORF">ABB29_11880</name>
</gene>
<evidence type="ECO:0000313" key="2">
    <source>
        <dbReference type="EMBL" id="KRG69110.1"/>
    </source>
</evidence>
<proteinExistence type="predicted"/>
<dbReference type="AlphaFoldDB" id="A0A0R0CIQ4"/>
<feature type="domain" description="DUF985" evidence="1">
    <location>
        <begin position="6"/>
        <end position="137"/>
    </location>
</feature>
<keyword evidence="3" id="KW-1185">Reference proteome</keyword>
<dbReference type="InterPro" id="IPR011051">
    <property type="entry name" value="RmlC_Cupin_sf"/>
</dbReference>
<dbReference type="SUPFAM" id="SSF51182">
    <property type="entry name" value="RmlC-like cupins"/>
    <property type="match status" value="1"/>
</dbReference>
<dbReference type="CDD" id="cd06121">
    <property type="entry name" value="cupin_YML079wp"/>
    <property type="match status" value="1"/>
</dbReference>
<dbReference type="InterPro" id="IPR014710">
    <property type="entry name" value="RmlC-like_jellyroll"/>
</dbReference>
<dbReference type="Proteomes" id="UP000052052">
    <property type="component" value="Unassembled WGS sequence"/>
</dbReference>
<dbReference type="InterPro" id="IPR039935">
    <property type="entry name" value="YML079W-like"/>
</dbReference>
<reference evidence="2 3" key="1">
    <citation type="submission" date="2015-05" db="EMBL/GenBank/DDBJ databases">
        <title>Genome sequencing and analysis of members of genus Stenotrophomonas.</title>
        <authorList>
            <person name="Patil P.P."/>
            <person name="Midha S."/>
            <person name="Patil P.B."/>
        </authorList>
    </citation>
    <scope>NUCLEOTIDE SEQUENCE [LARGE SCALE GENOMIC DNA]</scope>
    <source>
        <strain evidence="2 3">DSM 21858</strain>
    </source>
</reference>
<dbReference type="Pfam" id="PF06172">
    <property type="entry name" value="Cupin_5"/>
    <property type="match status" value="1"/>
</dbReference>
<dbReference type="RefSeq" id="WP_057659239.1">
    <property type="nucleotide sequence ID" value="NZ_LDJL01000011.1"/>
</dbReference>
<comment type="caution">
    <text evidence="2">The sequence shown here is derived from an EMBL/GenBank/DDBJ whole genome shotgun (WGS) entry which is preliminary data.</text>
</comment>
<dbReference type="Gene3D" id="2.60.120.10">
    <property type="entry name" value="Jelly Rolls"/>
    <property type="match status" value="1"/>
</dbReference>
<dbReference type="InterPro" id="IPR009327">
    <property type="entry name" value="Cupin_DUF985"/>
</dbReference>